<dbReference type="SUPFAM" id="SSF69360">
    <property type="entry name" value="Cell wall binding repeat"/>
    <property type="match status" value="1"/>
</dbReference>
<feature type="chain" id="PRO_5045281390" evidence="1">
    <location>
        <begin position="50"/>
        <end position="90"/>
    </location>
</feature>
<protein>
    <submittedName>
        <fullName evidence="2">Uncharacterized protein</fullName>
    </submittedName>
</protein>
<accession>A0ABR5TM79</accession>
<evidence type="ECO:0000313" key="2">
    <source>
        <dbReference type="EMBL" id="KXB58192.1"/>
    </source>
</evidence>
<organism evidence="2 3">
    <name type="scientific">Gemelliphila asaccharolytica</name>
    <dbReference type="NCBI Taxonomy" id="502393"/>
    <lineage>
        <taxon>Bacteria</taxon>
        <taxon>Bacillati</taxon>
        <taxon>Bacillota</taxon>
        <taxon>Bacilli</taxon>
        <taxon>Bacillales</taxon>
        <taxon>Gemellaceae</taxon>
        <taxon>Gemelliphila</taxon>
    </lineage>
</organism>
<reference evidence="2 3" key="1">
    <citation type="submission" date="2016-01" db="EMBL/GenBank/DDBJ databases">
        <authorList>
            <person name="Mitreva M."/>
            <person name="Pepin K.H."/>
            <person name="Mihindukulasuriya K.A."/>
            <person name="Fulton R."/>
            <person name="Fronick C."/>
            <person name="O'Laughlin M."/>
            <person name="Miner T."/>
            <person name="Herter B."/>
            <person name="Rosa B.A."/>
            <person name="Cordes M."/>
            <person name="Tomlinson C."/>
            <person name="Wollam A."/>
            <person name="Palsikar V.B."/>
            <person name="Mardis E.R."/>
            <person name="Wilson R.K."/>
        </authorList>
    </citation>
    <scope>NUCLEOTIDE SEQUENCE [LARGE SCALE GENOMIC DNA]</scope>
    <source>
        <strain evidence="2 3">KA00071</strain>
    </source>
</reference>
<dbReference type="Gene3D" id="2.10.270.10">
    <property type="entry name" value="Cholin Binding"/>
    <property type="match status" value="1"/>
</dbReference>
<keyword evidence="3" id="KW-1185">Reference proteome</keyword>
<dbReference type="EMBL" id="LSDB01000020">
    <property type="protein sequence ID" value="KXB58192.1"/>
    <property type="molecule type" value="Genomic_DNA"/>
</dbReference>
<evidence type="ECO:0000313" key="3">
    <source>
        <dbReference type="Proteomes" id="UP000070467"/>
    </source>
</evidence>
<feature type="signal peptide" evidence="1">
    <location>
        <begin position="1"/>
        <end position="49"/>
    </location>
</feature>
<evidence type="ECO:0000256" key="1">
    <source>
        <dbReference type="SAM" id="SignalP"/>
    </source>
</evidence>
<sequence>MKKFKEFLKVKKNLQITKKPKYGYRKIKKCLAPCLIAFSMVIPSFSASATEKNLENNGWIKNSVGWWYQNSDGSYPANEWGQINGEWYWF</sequence>
<dbReference type="Proteomes" id="UP000070467">
    <property type="component" value="Unassembled WGS sequence"/>
</dbReference>
<proteinExistence type="predicted"/>
<gene>
    <name evidence="2" type="ORF">HMPREF1871_00580</name>
</gene>
<name>A0ABR5TM79_9BACL</name>
<comment type="caution">
    <text evidence="2">The sequence shown here is derived from an EMBL/GenBank/DDBJ whole genome shotgun (WGS) entry which is preliminary data.</text>
</comment>
<feature type="non-terminal residue" evidence="2">
    <location>
        <position position="90"/>
    </location>
</feature>
<keyword evidence="1" id="KW-0732">Signal</keyword>